<dbReference type="PANTHER" id="PTHR13723:SF278">
    <property type="entry name" value="ADAM METALLOPEPTIDASE WITH THROMBOSPONDIN TYPE 1 MOTIF A, ISOFORM B"/>
    <property type="match status" value="1"/>
</dbReference>
<dbReference type="InterPro" id="IPR024079">
    <property type="entry name" value="MetalloPept_cat_dom_sf"/>
</dbReference>
<evidence type="ECO:0000256" key="6">
    <source>
        <dbReference type="ARBA" id="ARBA00022729"/>
    </source>
</evidence>
<feature type="binding site" evidence="13">
    <location>
        <position position="440"/>
    </location>
    <ligand>
        <name>Zn(2+)</name>
        <dbReference type="ChEBI" id="CHEBI:29105"/>
        <note>catalytic</note>
    </ligand>
</feature>
<evidence type="ECO:0000256" key="11">
    <source>
        <dbReference type="ARBA" id="ARBA00023157"/>
    </source>
</evidence>
<evidence type="ECO:0000313" key="17">
    <source>
        <dbReference type="Proteomes" id="UP000695000"/>
    </source>
</evidence>
<evidence type="ECO:0000256" key="2">
    <source>
        <dbReference type="ARBA" id="ARBA00022525"/>
    </source>
</evidence>
<feature type="domain" description="GON" evidence="16">
    <location>
        <begin position="1429"/>
        <end position="1630"/>
    </location>
</feature>
<evidence type="ECO:0000256" key="8">
    <source>
        <dbReference type="ARBA" id="ARBA00022801"/>
    </source>
</evidence>
<dbReference type="Pfam" id="PF19030">
    <property type="entry name" value="TSP1_ADAMTS"/>
    <property type="match status" value="5"/>
</dbReference>
<evidence type="ECO:0000256" key="4">
    <source>
        <dbReference type="ARBA" id="ARBA00022670"/>
    </source>
</evidence>
<dbReference type="SUPFAM" id="SSF82895">
    <property type="entry name" value="TSP-1 type 1 repeat"/>
    <property type="match status" value="7"/>
</dbReference>
<feature type="binding site" evidence="13">
    <location>
        <position position="446"/>
    </location>
    <ligand>
        <name>Zn(2+)</name>
        <dbReference type="ChEBI" id="CHEBI:29105"/>
        <note>catalytic</note>
    </ligand>
</feature>
<dbReference type="Gene3D" id="3.40.390.10">
    <property type="entry name" value="Collagenase (Catalytic Domain)"/>
    <property type="match status" value="1"/>
</dbReference>
<dbReference type="GO" id="GO:0008237">
    <property type="term" value="F:metallopeptidase activity"/>
    <property type="evidence" value="ECO:0007669"/>
    <property type="project" value="UniProtKB-KW"/>
</dbReference>
<evidence type="ECO:0000256" key="12">
    <source>
        <dbReference type="ARBA" id="ARBA00023180"/>
    </source>
</evidence>
<dbReference type="Gene3D" id="2.20.100.10">
    <property type="entry name" value="Thrombospondin type-1 (TSP1) repeat"/>
    <property type="match status" value="7"/>
</dbReference>
<dbReference type="PRINTS" id="PR01857">
    <property type="entry name" value="ADAMTSFAMILY"/>
</dbReference>
<dbReference type="InterPro" id="IPR002870">
    <property type="entry name" value="Peptidase_M12B_N"/>
</dbReference>
<keyword evidence="12" id="KW-0325">Glycoprotein</keyword>
<dbReference type="Pfam" id="PF08685">
    <property type="entry name" value="GON"/>
    <property type="match status" value="1"/>
</dbReference>
<dbReference type="InterPro" id="IPR000884">
    <property type="entry name" value="TSP1_rpt"/>
</dbReference>
<dbReference type="InterPro" id="IPR013273">
    <property type="entry name" value="ADAMTS/ADAMTS-like"/>
</dbReference>
<dbReference type="SMART" id="SM00209">
    <property type="entry name" value="TSP1"/>
    <property type="match status" value="7"/>
</dbReference>
<dbReference type="PROSITE" id="PS50092">
    <property type="entry name" value="TSP1"/>
    <property type="match status" value="6"/>
</dbReference>
<dbReference type="PROSITE" id="PS51046">
    <property type="entry name" value="GON"/>
    <property type="match status" value="1"/>
</dbReference>
<accession>A0ABM1M3S1</accession>
<keyword evidence="7" id="KW-0677">Repeat</keyword>
<organism evidence="17 18">
    <name type="scientific">Nicrophorus vespilloides</name>
    <name type="common">Boreal carrion beetle</name>
    <dbReference type="NCBI Taxonomy" id="110193"/>
    <lineage>
        <taxon>Eukaryota</taxon>
        <taxon>Metazoa</taxon>
        <taxon>Ecdysozoa</taxon>
        <taxon>Arthropoda</taxon>
        <taxon>Hexapoda</taxon>
        <taxon>Insecta</taxon>
        <taxon>Pterygota</taxon>
        <taxon>Neoptera</taxon>
        <taxon>Endopterygota</taxon>
        <taxon>Coleoptera</taxon>
        <taxon>Polyphaga</taxon>
        <taxon>Staphyliniformia</taxon>
        <taxon>Silphidae</taxon>
        <taxon>Nicrophorinae</taxon>
        <taxon>Nicrophorus</taxon>
    </lineage>
</organism>
<evidence type="ECO:0000256" key="1">
    <source>
        <dbReference type="ARBA" id="ARBA00004498"/>
    </source>
</evidence>
<comment type="subcellular location">
    <subcellularLocation>
        <location evidence="1">Secreted</location>
        <location evidence="1">Extracellular space</location>
        <location evidence="1">Extracellular matrix</location>
    </subcellularLocation>
</comment>
<keyword evidence="5 13" id="KW-0479">Metal-binding</keyword>
<dbReference type="Pfam" id="PF17771">
    <property type="entry name" value="ADAMTS_CR_2"/>
    <property type="match status" value="1"/>
</dbReference>
<keyword evidence="4" id="KW-0645">Protease</keyword>
<dbReference type="Gene3D" id="2.60.120.830">
    <property type="match status" value="1"/>
</dbReference>
<comment type="caution">
    <text evidence="13">Lacks conserved residue(s) required for the propagation of feature annotation.</text>
</comment>
<protein>
    <submittedName>
        <fullName evidence="18">A disintegrin and metalloproteinase with thrombospondin motifs 20 isoform X1</fullName>
    </submittedName>
</protein>
<feature type="domain" description="Peptidase M12B" evidence="15">
    <location>
        <begin position="299"/>
        <end position="502"/>
    </location>
</feature>
<dbReference type="InterPro" id="IPR012314">
    <property type="entry name" value="Pept_M12B_GON-ADAMTSs"/>
</dbReference>
<feature type="transmembrane region" description="Helical" evidence="14">
    <location>
        <begin position="24"/>
        <end position="47"/>
    </location>
</feature>
<dbReference type="Pfam" id="PF19236">
    <property type="entry name" value="ADAMTS_CR_3"/>
    <property type="match status" value="1"/>
</dbReference>
<dbReference type="SUPFAM" id="SSF55486">
    <property type="entry name" value="Metalloproteases ('zincins'), catalytic domain"/>
    <property type="match status" value="1"/>
</dbReference>
<dbReference type="GeneID" id="108557283"/>
<dbReference type="InterPro" id="IPR036383">
    <property type="entry name" value="TSP1_rpt_sf"/>
</dbReference>
<keyword evidence="17" id="KW-1185">Reference proteome</keyword>
<reference evidence="18" key="1">
    <citation type="submission" date="2025-08" db="UniProtKB">
        <authorList>
            <consortium name="RefSeq"/>
        </authorList>
    </citation>
    <scope>IDENTIFICATION</scope>
    <source>
        <tissue evidence="18">Whole Larva</tissue>
    </source>
</reference>
<dbReference type="Pfam" id="PF13688">
    <property type="entry name" value="Reprolysin_5"/>
    <property type="match status" value="1"/>
</dbReference>
<feature type="active site" evidence="13">
    <location>
        <position position="437"/>
    </location>
</feature>
<dbReference type="InterPro" id="IPR041645">
    <property type="entry name" value="ADAMTS_CR_2"/>
</dbReference>
<evidence type="ECO:0000259" key="16">
    <source>
        <dbReference type="PROSITE" id="PS51046"/>
    </source>
</evidence>
<dbReference type="CDD" id="cd04273">
    <property type="entry name" value="ZnMc_ADAMTS_like"/>
    <property type="match status" value="1"/>
</dbReference>
<keyword evidence="6" id="KW-0732">Signal</keyword>
<dbReference type="Pfam" id="PF05986">
    <property type="entry name" value="ADAMTS_spacer1"/>
    <property type="match status" value="1"/>
</dbReference>
<evidence type="ECO:0000313" key="18">
    <source>
        <dbReference type="RefSeq" id="XP_017769221.1"/>
    </source>
</evidence>
<evidence type="ECO:0000256" key="7">
    <source>
        <dbReference type="ARBA" id="ARBA00022737"/>
    </source>
</evidence>
<dbReference type="Proteomes" id="UP000695000">
    <property type="component" value="Unplaced"/>
</dbReference>
<evidence type="ECO:0000256" key="9">
    <source>
        <dbReference type="ARBA" id="ARBA00022833"/>
    </source>
</evidence>
<evidence type="ECO:0000256" key="14">
    <source>
        <dbReference type="SAM" id="Phobius"/>
    </source>
</evidence>
<dbReference type="InterPro" id="IPR045371">
    <property type="entry name" value="ADAMTS_CR_3"/>
</dbReference>
<proteinExistence type="predicted"/>
<keyword evidence="9 13" id="KW-0862">Zinc</keyword>
<dbReference type="Pfam" id="PF01562">
    <property type="entry name" value="Pep_M12B_propep"/>
    <property type="match status" value="1"/>
</dbReference>
<dbReference type="PROSITE" id="PS50215">
    <property type="entry name" value="ADAM_MEPRO"/>
    <property type="match status" value="1"/>
</dbReference>
<dbReference type="Gene3D" id="3.40.1620.60">
    <property type="match status" value="1"/>
</dbReference>
<keyword evidence="14" id="KW-1133">Transmembrane helix</keyword>
<dbReference type="InterPro" id="IPR010294">
    <property type="entry name" value="ADAMTS_spacer1"/>
</dbReference>
<dbReference type="InterPro" id="IPR001590">
    <property type="entry name" value="Peptidase_M12B"/>
</dbReference>
<dbReference type="Pfam" id="PF00090">
    <property type="entry name" value="TSP_1"/>
    <property type="match status" value="2"/>
</dbReference>
<sequence length="1630" mass="185991">MPCVRNSYDLFEGRMNTRLTVPQGVWAIFLLIMISLSVVGISVLLWLSVGPTHNPPPSIMANAPGIIDASNGPIKEHISDVEYVKPMKISPLPLNNHDLLYDQLRNHIDESPNNKHHSGHFRSKSAEVWDPHPRYEIDAFGKKLELVLIYNDKFVSQNLNVIHVWENYTQRIRHDPRSSGCYYSGNISDDPHSMVAVSLCHGMTGYIKTSDWTYYIEPAEDFKDNAVMSTILHVIRRSPIGVGNIDDYSDADHCETHQSDREEENVLFDEDVIEVNHSVKKRSIMPYGRVHVEHNVQPYIIEIVVVADKKMAQYHKNESMLRDYILTLMSHVALLFKDATIGNPITLAVVDIIIHNEEKDDRMTSQMMLNNFCLFKQNHTKKHDVALLLTRGMICKSASRKVCNTLGVAEVGSMCTDSNCAIVRDKGLSTSYTIAHELGHVLSMPHDDDDKCKNYNVETKNNYIMSKVLHNDTKPWHWSKCSKHFLTEFLDSPRSFCLNNIPKTFMEKKQLGDTIEFPGESFEGNKQCELEFGARSRICSFMPYCGSLWCTTDEYESDGCRTQYMPWADGTFCAPGRWCHHGKCIDQDNNIKTPINGSWGSWQNWGSCSRTCGGGIKMSIRECNNPPPAYGGSYCTGGRTMYASCNTQPCKSSKDDFRLIQCSKFNKQNKSIPGLGENVTWIPKYLTDKDDYCKLYCRPNTSSEYYLLQDKVIDGTKCGLNTFDICINGICKNAGCDNTLGSNASLDECGICEGDNSTCEIVSGFHNLSSFGYNSIIKIPTGSSNLLVTQKNNADDNADENYLVLRDSITQNYILNGNYVISVSSKELGYGGLTIFYSGSKENVESLRTERNFKLTKDLLLDVLSVGNVRPPDIQYRYTISSKNAPKYGWTYQEDRRSTCSSICDGKQTLKKVCKHLAKNFVVEDKDCRGISTSYEPKNCNTHCVLQWTVVSKGHCSVHCGQGNRTLTYNCVKKTLSTGEEITVNEKHCSALPPYNPYEICTGSCDSTYWRYSDWSKCTKTCGGGNQMRSAVCTDQFNRNLDDYQCNLNKKVLRQRCNTNKCPEWSIEDKWSTCSVTCGHGYKIRQHACHIDGRVIDANQCNRNDLGKVRMECYTACTDPNAVWITDLWSNCSSPCGPGTQTRQVTCENKEYQRLDDNNCSHLKKPSDFQHCDNQCSEEEDNNVIKFYWWLTSHWSACNSSCRGGVKSRRVVCINMHHKEVDSNNCDYQSRPIDRASCNQNIKCNWDVSMWTECNNNCEKYRFVSCPSSYCDHTKQPKSRRICKRCPANRNHMQDNRYRWIIYKWSECSVSCGRGVRKREVSCVDTKFDTFHKHCPESQKPKTTQVCDIPNCKYMIRGDADCSDSNCNDLYRWVPGNWSGCTHTCGKMGRQKRNLKCIRKADQIPVEKWRCPKHARPKRKRKCNQIRCRHESCKDVKHHLQTIENKDYVLSVEGRDALLYCYKMDTKEPEEFISLKPNTENYAEMYRNRLRDSETCPYNGYRMDHCDCVPWEDQSGFTVFWKIRLNITTMQIIPDDFTFSSQKKHSGNVKVPYGTAGDCYSSQPNCIQGRFSIDLTNTSFRLSRNVEWTVAGYKASKLVNFEDNKVMGKCGGYCGHCAPRPDIGLKIEVT</sequence>
<dbReference type="RefSeq" id="XP_017769221.1">
    <property type="nucleotide sequence ID" value="XM_017913732.1"/>
</dbReference>
<feature type="binding site" evidence="13">
    <location>
        <position position="436"/>
    </location>
    <ligand>
        <name>Zn(2+)</name>
        <dbReference type="ChEBI" id="CHEBI:29105"/>
        <note>catalytic</note>
    </ligand>
</feature>
<keyword evidence="14" id="KW-0812">Transmembrane</keyword>
<keyword evidence="2" id="KW-0964">Secreted</keyword>
<evidence type="ECO:0000256" key="5">
    <source>
        <dbReference type="ARBA" id="ARBA00022723"/>
    </source>
</evidence>
<name>A0ABM1M3S1_NICVS</name>
<keyword evidence="8" id="KW-0378">Hydrolase</keyword>
<dbReference type="InterPro" id="IPR050439">
    <property type="entry name" value="ADAMTS_ADAMTS-like"/>
</dbReference>
<keyword evidence="10 18" id="KW-0482">Metalloprotease</keyword>
<keyword evidence="14" id="KW-0472">Membrane</keyword>
<evidence type="ECO:0000256" key="3">
    <source>
        <dbReference type="ARBA" id="ARBA00022530"/>
    </source>
</evidence>
<evidence type="ECO:0000256" key="13">
    <source>
        <dbReference type="PROSITE-ProRule" id="PRU00276"/>
    </source>
</evidence>
<gene>
    <name evidence="18" type="primary">LOC108557283</name>
</gene>
<evidence type="ECO:0000256" key="10">
    <source>
        <dbReference type="ARBA" id="ARBA00023049"/>
    </source>
</evidence>
<dbReference type="PANTHER" id="PTHR13723">
    <property type="entry name" value="ADAMTS A DISINTEGRIN AND METALLOPROTEASE WITH THROMBOSPONDIN MOTIFS PROTEASE"/>
    <property type="match status" value="1"/>
</dbReference>
<evidence type="ECO:0000259" key="15">
    <source>
        <dbReference type="PROSITE" id="PS50215"/>
    </source>
</evidence>
<keyword evidence="3" id="KW-0272">Extracellular matrix</keyword>
<keyword evidence="11" id="KW-1015">Disulfide bond</keyword>